<proteinExistence type="predicted"/>
<dbReference type="Gene3D" id="3.10.310.30">
    <property type="match status" value="1"/>
</dbReference>
<dbReference type="InterPro" id="IPR038763">
    <property type="entry name" value="DHH_sf"/>
</dbReference>
<feature type="domain" description="DHHA1" evidence="2">
    <location>
        <begin position="128"/>
        <end position="219"/>
    </location>
</feature>
<feature type="non-terminal residue" evidence="4">
    <location>
        <position position="1"/>
    </location>
</feature>
<dbReference type="InterPro" id="IPR051673">
    <property type="entry name" value="SSDNA_exonuclease_RecJ"/>
</dbReference>
<accession>A0A7R8ZWQ5</accession>
<dbReference type="InterPro" id="IPR003156">
    <property type="entry name" value="DHHA1_dom"/>
</dbReference>
<protein>
    <submittedName>
        <fullName evidence="4">Uncharacterized protein</fullName>
    </submittedName>
</protein>
<dbReference type="AlphaFoldDB" id="A0A7R8ZWQ5"/>
<sequence>DVVPLDDNNRILVEQGLRRLRAGYGQPGIVALLEQGGRNPLRVVSSDFGFVCGPRLNAAGRLSDMSLGIRCLLTDDPLEARRLAFELNQLNMERKRIEAGMKEEAQQIIQSVVFDQQAELPPIMCLHQDDWHEGVIGILASRIKDRYYRPVIVFASGENGLVKGSARSIAGLHMRDLIDEVATRNPGLIPRFGGHAMAAGLTLPEAQLDHFVAEITDAVIRQAKEDTFREVVLTDGTLQAEDFSLQSAAELRDIAPWGQHFPEPQFEGLFEIVQSRILKEAHLKLELRPVLEDGSLAPLVVPAINFFAEFERWPAVGEQVYLVYKLNVNEFRGERSLQLLVELVVS</sequence>
<dbReference type="EMBL" id="OB686315">
    <property type="protein sequence ID" value="CAD7237274.1"/>
    <property type="molecule type" value="Genomic_DNA"/>
</dbReference>
<evidence type="ECO:0000313" key="4">
    <source>
        <dbReference type="EMBL" id="CAD7237274.1"/>
    </source>
</evidence>
<evidence type="ECO:0000256" key="1">
    <source>
        <dbReference type="ARBA" id="ARBA00022801"/>
    </source>
</evidence>
<evidence type="ECO:0000259" key="3">
    <source>
        <dbReference type="Pfam" id="PF17768"/>
    </source>
</evidence>
<dbReference type="PANTHER" id="PTHR30255">
    <property type="entry name" value="SINGLE-STRANDED-DNA-SPECIFIC EXONUCLEASE RECJ"/>
    <property type="match status" value="1"/>
</dbReference>
<keyword evidence="1" id="KW-0378">Hydrolase</keyword>
<dbReference type="GO" id="GO:0016787">
    <property type="term" value="F:hydrolase activity"/>
    <property type="evidence" value="ECO:0007669"/>
    <property type="project" value="UniProtKB-KW"/>
</dbReference>
<dbReference type="PANTHER" id="PTHR30255:SF2">
    <property type="entry name" value="SINGLE-STRANDED-DNA-SPECIFIC EXONUCLEASE RECJ"/>
    <property type="match status" value="1"/>
</dbReference>
<gene>
    <name evidence="4" type="ORF">CTOB1V02_LOCUS15089</name>
</gene>
<name>A0A7R8ZWQ5_9CRUS</name>
<dbReference type="GO" id="GO:0003676">
    <property type="term" value="F:nucleic acid binding"/>
    <property type="evidence" value="ECO:0007669"/>
    <property type="project" value="InterPro"/>
</dbReference>
<feature type="domain" description="RecJ OB" evidence="3">
    <location>
        <begin position="234"/>
        <end position="342"/>
    </location>
</feature>
<dbReference type="SUPFAM" id="SSF64182">
    <property type="entry name" value="DHH phosphoesterases"/>
    <property type="match status" value="1"/>
</dbReference>
<evidence type="ECO:0000259" key="2">
    <source>
        <dbReference type="Pfam" id="PF02272"/>
    </source>
</evidence>
<reference evidence="4" key="1">
    <citation type="submission" date="2020-11" db="EMBL/GenBank/DDBJ databases">
        <authorList>
            <person name="Tran Van P."/>
        </authorList>
    </citation>
    <scope>NUCLEOTIDE SEQUENCE</scope>
</reference>
<dbReference type="Pfam" id="PF17768">
    <property type="entry name" value="RecJ_OB"/>
    <property type="match status" value="1"/>
</dbReference>
<dbReference type="Gene3D" id="3.90.1640.30">
    <property type="match status" value="1"/>
</dbReference>
<dbReference type="InterPro" id="IPR041122">
    <property type="entry name" value="RecJ_OB"/>
</dbReference>
<organism evidence="4">
    <name type="scientific">Cyprideis torosa</name>
    <dbReference type="NCBI Taxonomy" id="163714"/>
    <lineage>
        <taxon>Eukaryota</taxon>
        <taxon>Metazoa</taxon>
        <taxon>Ecdysozoa</taxon>
        <taxon>Arthropoda</taxon>
        <taxon>Crustacea</taxon>
        <taxon>Oligostraca</taxon>
        <taxon>Ostracoda</taxon>
        <taxon>Podocopa</taxon>
        <taxon>Podocopida</taxon>
        <taxon>Cytherocopina</taxon>
        <taxon>Cytheroidea</taxon>
        <taxon>Cytherideidae</taxon>
        <taxon>Cyprideis</taxon>
    </lineage>
</organism>
<dbReference type="OrthoDB" id="10070111at2759"/>
<dbReference type="Pfam" id="PF02272">
    <property type="entry name" value="DHHA1"/>
    <property type="match status" value="1"/>
</dbReference>